<comment type="caution">
    <text evidence="1">The sequence shown here is derived from an EMBL/GenBank/DDBJ whole genome shotgun (WGS) entry which is preliminary data.</text>
</comment>
<dbReference type="EMBL" id="JACGWJ010000014">
    <property type="protein sequence ID" value="KAL0375129.1"/>
    <property type="molecule type" value="Genomic_DNA"/>
</dbReference>
<sequence>MSAGDNSPKEVSEEVLRRGGSVARSICLRGAGIGTPLVGAKDVPVTTRKAWVSPNASTTLCLFGALSGASIVTHVLNSVFS</sequence>
<reference evidence="1" key="2">
    <citation type="journal article" date="2024" name="Plant">
        <title>Genomic evolution and insights into agronomic trait innovations of Sesamum species.</title>
        <authorList>
            <person name="Miao H."/>
            <person name="Wang L."/>
            <person name="Qu L."/>
            <person name="Liu H."/>
            <person name="Sun Y."/>
            <person name="Le M."/>
            <person name="Wang Q."/>
            <person name="Wei S."/>
            <person name="Zheng Y."/>
            <person name="Lin W."/>
            <person name="Duan Y."/>
            <person name="Cao H."/>
            <person name="Xiong S."/>
            <person name="Wang X."/>
            <person name="Wei L."/>
            <person name="Li C."/>
            <person name="Ma Q."/>
            <person name="Ju M."/>
            <person name="Zhao R."/>
            <person name="Li G."/>
            <person name="Mu C."/>
            <person name="Tian Q."/>
            <person name="Mei H."/>
            <person name="Zhang T."/>
            <person name="Gao T."/>
            <person name="Zhang H."/>
        </authorList>
    </citation>
    <scope>NUCLEOTIDE SEQUENCE</scope>
    <source>
        <strain evidence="1">G02</strain>
    </source>
</reference>
<evidence type="ECO:0000313" key="1">
    <source>
        <dbReference type="EMBL" id="KAL0375129.1"/>
    </source>
</evidence>
<dbReference type="AlphaFoldDB" id="A0AAW2R587"/>
<reference evidence="1" key="1">
    <citation type="submission" date="2020-06" db="EMBL/GenBank/DDBJ databases">
        <authorList>
            <person name="Li T."/>
            <person name="Hu X."/>
            <person name="Zhang T."/>
            <person name="Song X."/>
            <person name="Zhang H."/>
            <person name="Dai N."/>
            <person name="Sheng W."/>
            <person name="Hou X."/>
            <person name="Wei L."/>
        </authorList>
    </citation>
    <scope>NUCLEOTIDE SEQUENCE</scope>
    <source>
        <strain evidence="1">G02</strain>
        <tissue evidence="1">Leaf</tissue>
    </source>
</reference>
<organism evidence="1">
    <name type="scientific">Sesamum radiatum</name>
    <name type="common">Black benniseed</name>
    <dbReference type="NCBI Taxonomy" id="300843"/>
    <lineage>
        <taxon>Eukaryota</taxon>
        <taxon>Viridiplantae</taxon>
        <taxon>Streptophyta</taxon>
        <taxon>Embryophyta</taxon>
        <taxon>Tracheophyta</taxon>
        <taxon>Spermatophyta</taxon>
        <taxon>Magnoliopsida</taxon>
        <taxon>eudicotyledons</taxon>
        <taxon>Gunneridae</taxon>
        <taxon>Pentapetalae</taxon>
        <taxon>asterids</taxon>
        <taxon>lamiids</taxon>
        <taxon>Lamiales</taxon>
        <taxon>Pedaliaceae</taxon>
        <taxon>Sesamum</taxon>
    </lineage>
</organism>
<name>A0AAW2R587_SESRA</name>
<accession>A0AAW2R587</accession>
<proteinExistence type="predicted"/>
<protein>
    <submittedName>
        <fullName evidence="1">Uncharacterized protein</fullName>
    </submittedName>
</protein>
<gene>
    <name evidence="1" type="ORF">Sradi_3428600</name>
</gene>